<dbReference type="AlphaFoldDB" id="A0A2I9DGM2"/>
<dbReference type="RefSeq" id="WP_103128721.1">
    <property type="nucleotide sequence ID" value="NZ_BFAG01000004.1"/>
</dbReference>
<dbReference type="SMART" id="SM00100">
    <property type="entry name" value="cNMP"/>
    <property type="match status" value="1"/>
</dbReference>
<sequence>MAHLDDLKLSPLFQNVPEEALHEALKVVTERSFAPGELLVAQDDPGEALHLITSGAVRVSRVSLGSRERVLGDLYAPGVVGETAVLARQDRSASVRALTPVRTLMLHREHFELILRRHPGVLWNLAEMLARRVTLLNDELIAFGQNTEAALAHVFSSLYAQRVAAGVPHPEVLPLGTADIMARTSSSRETVSRVLKKLEAQGVVRAAAQTVTLLSPGALEEVSLEAAESE</sequence>
<dbReference type="InterPro" id="IPR014710">
    <property type="entry name" value="RmlC-like_jellyroll"/>
</dbReference>
<dbReference type="SMART" id="SM00419">
    <property type="entry name" value="HTH_CRP"/>
    <property type="match status" value="1"/>
</dbReference>
<dbReference type="InterPro" id="IPR018488">
    <property type="entry name" value="cNMP-bd_CS"/>
</dbReference>
<dbReference type="OrthoDB" id="61017at2"/>
<dbReference type="SUPFAM" id="SSF46785">
    <property type="entry name" value="Winged helix' DNA-binding domain"/>
    <property type="match status" value="1"/>
</dbReference>
<dbReference type="InterPro" id="IPR000595">
    <property type="entry name" value="cNMP-bd_dom"/>
</dbReference>
<dbReference type="GO" id="GO:0003677">
    <property type="term" value="F:DNA binding"/>
    <property type="evidence" value="ECO:0007669"/>
    <property type="project" value="UniProtKB-KW"/>
</dbReference>
<dbReference type="Pfam" id="PF13545">
    <property type="entry name" value="HTH_Crp_2"/>
    <property type="match status" value="1"/>
</dbReference>
<evidence type="ECO:0000256" key="1">
    <source>
        <dbReference type="ARBA" id="ARBA00023015"/>
    </source>
</evidence>
<name>A0A2I9DGM2_9DEIO</name>
<gene>
    <name evidence="5" type="ORF">DAERI_040028</name>
</gene>
<reference evidence="6" key="1">
    <citation type="submission" date="2018-01" db="EMBL/GenBank/DDBJ databases">
        <title>Draft Genome Sequence of the Radioresistant Bacterium Deinococcus aerius TR0125, Isolated from the Higher Atmosphere above Japan.</title>
        <authorList>
            <person name="Satoh K."/>
            <person name="Arai H."/>
            <person name="Sanzen T."/>
            <person name="Kawaguchi Y."/>
            <person name="Hayashi H."/>
            <person name="Yokobori S."/>
            <person name="Yamagishi A."/>
            <person name="Oono Y."/>
            <person name="Narumi I."/>
        </authorList>
    </citation>
    <scope>NUCLEOTIDE SEQUENCE [LARGE SCALE GENOMIC DNA]</scope>
    <source>
        <strain evidence="6">TR0125</strain>
    </source>
</reference>
<dbReference type="InterPro" id="IPR036390">
    <property type="entry name" value="WH_DNA-bd_sf"/>
</dbReference>
<dbReference type="Gene3D" id="1.10.10.10">
    <property type="entry name" value="Winged helix-like DNA-binding domain superfamily/Winged helix DNA-binding domain"/>
    <property type="match status" value="1"/>
</dbReference>
<keyword evidence="3" id="KW-0804">Transcription</keyword>
<dbReference type="InterPro" id="IPR050397">
    <property type="entry name" value="Env_Response_Regulators"/>
</dbReference>
<dbReference type="Pfam" id="PF00027">
    <property type="entry name" value="cNMP_binding"/>
    <property type="match status" value="1"/>
</dbReference>
<keyword evidence="1" id="KW-0805">Transcription regulation</keyword>
<proteinExistence type="predicted"/>
<dbReference type="SUPFAM" id="SSF51206">
    <property type="entry name" value="cAMP-binding domain-like"/>
    <property type="match status" value="1"/>
</dbReference>
<dbReference type="PROSITE" id="PS50042">
    <property type="entry name" value="CNMP_BINDING_3"/>
    <property type="match status" value="1"/>
</dbReference>
<evidence type="ECO:0000313" key="5">
    <source>
        <dbReference type="EMBL" id="GBF05268.1"/>
    </source>
</evidence>
<keyword evidence="6" id="KW-1185">Reference proteome</keyword>
<dbReference type="PROSITE" id="PS00889">
    <property type="entry name" value="CNMP_BINDING_2"/>
    <property type="match status" value="1"/>
</dbReference>
<dbReference type="GO" id="GO:0005829">
    <property type="term" value="C:cytosol"/>
    <property type="evidence" value="ECO:0007669"/>
    <property type="project" value="TreeGrafter"/>
</dbReference>
<dbReference type="GO" id="GO:0003700">
    <property type="term" value="F:DNA-binding transcription factor activity"/>
    <property type="evidence" value="ECO:0007669"/>
    <property type="project" value="TreeGrafter"/>
</dbReference>
<evidence type="ECO:0000259" key="4">
    <source>
        <dbReference type="PROSITE" id="PS50042"/>
    </source>
</evidence>
<dbReference type="PANTHER" id="PTHR24567:SF68">
    <property type="entry name" value="DNA-BINDING TRANSCRIPTIONAL DUAL REGULATOR CRP"/>
    <property type="match status" value="1"/>
</dbReference>
<organism evidence="5 6">
    <name type="scientific">Deinococcus aerius</name>
    <dbReference type="NCBI Taxonomy" id="200253"/>
    <lineage>
        <taxon>Bacteria</taxon>
        <taxon>Thermotogati</taxon>
        <taxon>Deinococcota</taxon>
        <taxon>Deinococci</taxon>
        <taxon>Deinococcales</taxon>
        <taxon>Deinococcaceae</taxon>
        <taxon>Deinococcus</taxon>
    </lineage>
</organism>
<dbReference type="Gene3D" id="2.60.120.10">
    <property type="entry name" value="Jelly Rolls"/>
    <property type="match status" value="1"/>
</dbReference>
<protein>
    <submittedName>
        <fullName evidence="5">Crp/FNR family transcriptional regulator</fullName>
    </submittedName>
</protein>
<dbReference type="InterPro" id="IPR018490">
    <property type="entry name" value="cNMP-bd_dom_sf"/>
</dbReference>
<dbReference type="InterPro" id="IPR012318">
    <property type="entry name" value="HTH_CRP"/>
</dbReference>
<dbReference type="InterPro" id="IPR036388">
    <property type="entry name" value="WH-like_DNA-bd_sf"/>
</dbReference>
<comment type="caution">
    <text evidence="5">The sequence shown here is derived from an EMBL/GenBank/DDBJ whole genome shotgun (WGS) entry which is preliminary data.</text>
</comment>
<feature type="domain" description="Cyclic nucleotide-binding" evidence="4">
    <location>
        <begin position="12"/>
        <end position="132"/>
    </location>
</feature>
<dbReference type="CDD" id="cd00038">
    <property type="entry name" value="CAP_ED"/>
    <property type="match status" value="1"/>
</dbReference>
<dbReference type="EMBL" id="BFAG01000004">
    <property type="protein sequence ID" value="GBF05268.1"/>
    <property type="molecule type" value="Genomic_DNA"/>
</dbReference>
<evidence type="ECO:0000313" key="6">
    <source>
        <dbReference type="Proteomes" id="UP000236569"/>
    </source>
</evidence>
<dbReference type="PANTHER" id="PTHR24567">
    <property type="entry name" value="CRP FAMILY TRANSCRIPTIONAL REGULATORY PROTEIN"/>
    <property type="match status" value="1"/>
</dbReference>
<keyword evidence="2" id="KW-0238">DNA-binding</keyword>
<accession>A0A2I9DGM2</accession>
<evidence type="ECO:0000256" key="3">
    <source>
        <dbReference type="ARBA" id="ARBA00023163"/>
    </source>
</evidence>
<evidence type="ECO:0000256" key="2">
    <source>
        <dbReference type="ARBA" id="ARBA00023125"/>
    </source>
</evidence>
<dbReference type="Proteomes" id="UP000236569">
    <property type="component" value="Unassembled WGS sequence"/>
</dbReference>